<gene>
    <name evidence="1" type="ORF">RND81_12G202000</name>
</gene>
<name>A0AAW1HD87_SAPOF</name>
<organism evidence="1 2">
    <name type="scientific">Saponaria officinalis</name>
    <name type="common">Common soapwort</name>
    <name type="synonym">Lychnis saponaria</name>
    <dbReference type="NCBI Taxonomy" id="3572"/>
    <lineage>
        <taxon>Eukaryota</taxon>
        <taxon>Viridiplantae</taxon>
        <taxon>Streptophyta</taxon>
        <taxon>Embryophyta</taxon>
        <taxon>Tracheophyta</taxon>
        <taxon>Spermatophyta</taxon>
        <taxon>Magnoliopsida</taxon>
        <taxon>eudicotyledons</taxon>
        <taxon>Gunneridae</taxon>
        <taxon>Pentapetalae</taxon>
        <taxon>Caryophyllales</taxon>
        <taxon>Caryophyllaceae</taxon>
        <taxon>Caryophylleae</taxon>
        <taxon>Saponaria</taxon>
    </lineage>
</organism>
<dbReference type="AlphaFoldDB" id="A0AAW1HD87"/>
<sequence length="170" mass="19357">MTFFSKRSSNMYDKSEFGKGYFLACNSLSVSLSRFEFLGFGDIFTGIEVVLTTIASLDVDLEPSSAVLYSLSTTVLEEDERFLLRLLIVISMSWARVANSWKLLGLIPFKMYMRSQFIPLMHISTAEVSRSLSLHSKLNARHRLMYSTTGSCSHWVVFVNSLMLTIRRVL</sequence>
<protein>
    <submittedName>
        <fullName evidence="1">Uncharacterized protein</fullName>
    </submittedName>
</protein>
<accession>A0AAW1HD87</accession>
<keyword evidence="2" id="KW-1185">Reference proteome</keyword>
<proteinExistence type="predicted"/>
<evidence type="ECO:0000313" key="2">
    <source>
        <dbReference type="Proteomes" id="UP001443914"/>
    </source>
</evidence>
<comment type="caution">
    <text evidence="1">The sequence shown here is derived from an EMBL/GenBank/DDBJ whole genome shotgun (WGS) entry which is preliminary data.</text>
</comment>
<reference evidence="1" key="1">
    <citation type="submission" date="2024-03" db="EMBL/GenBank/DDBJ databases">
        <title>WGS assembly of Saponaria officinalis var. Norfolk2.</title>
        <authorList>
            <person name="Jenkins J."/>
            <person name="Shu S."/>
            <person name="Grimwood J."/>
            <person name="Barry K."/>
            <person name="Goodstein D."/>
            <person name="Schmutz J."/>
            <person name="Leebens-Mack J."/>
            <person name="Osbourn A."/>
        </authorList>
    </citation>
    <scope>NUCLEOTIDE SEQUENCE [LARGE SCALE GENOMIC DNA]</scope>
    <source>
        <strain evidence="1">JIC</strain>
    </source>
</reference>
<dbReference type="EMBL" id="JBDFQZ010000012">
    <property type="protein sequence ID" value="KAK9673964.1"/>
    <property type="molecule type" value="Genomic_DNA"/>
</dbReference>
<dbReference type="Proteomes" id="UP001443914">
    <property type="component" value="Unassembled WGS sequence"/>
</dbReference>
<evidence type="ECO:0000313" key="1">
    <source>
        <dbReference type="EMBL" id="KAK9673964.1"/>
    </source>
</evidence>